<sequence>MLLSNCPRLLVIQPLFVLFAAWLPSTVSQTLSDDQVALVKQRLAEGATHSWELGTRAQALLELDAPSFSVLTSGAPVPPPTSLNSSATASLSDVFSIAQKVVSGLSNISSSSGVGQPLVNGDGSAGDPASIGVAVLLANWTGVGGDDYAGAAQDQIEYLFGSSVPKTPDGAISHRVSQVQLWSDSVYMVPPFLAYYGVTTNNRSMVQEAYTQIKLYRNYLNDPNAKGLWKHILLGQSGNDEGHWSTGNGWAAAGMLRVMATMKNSQYAGSFKSEIKDLGQWAFDIQTAMYPFLQPNDLFKNYPDNATDPSNFDDAASTALLASTVYRLALLTGNHKFIPQAERSRQALFANNATSSPQGFSSPSSSSSLALRPSVSRSAFASASRSSDSSSSTSSSSTASATPSSTAFPTAQHFTSDGWLTPVVNPDNFGVQGSQSPESEAFVLMLHSAWRDWAAAGSQGINGASRHAASTVGTLAMGLLIATAVVVWL</sequence>
<keyword evidence="2" id="KW-1185">Reference proteome</keyword>
<reference evidence="1" key="1">
    <citation type="submission" date="2021-03" db="EMBL/GenBank/DDBJ databases">
        <authorList>
            <consortium name="DOE Joint Genome Institute"/>
            <person name="Ahrendt S."/>
            <person name="Looney B.P."/>
            <person name="Miyauchi S."/>
            <person name="Morin E."/>
            <person name="Drula E."/>
            <person name="Courty P.E."/>
            <person name="Chicoki N."/>
            <person name="Fauchery L."/>
            <person name="Kohler A."/>
            <person name="Kuo A."/>
            <person name="Labutti K."/>
            <person name="Pangilinan J."/>
            <person name="Lipzen A."/>
            <person name="Riley R."/>
            <person name="Andreopoulos W."/>
            <person name="He G."/>
            <person name="Johnson J."/>
            <person name="Barry K.W."/>
            <person name="Grigoriev I.V."/>
            <person name="Nagy L."/>
            <person name="Hibbett D."/>
            <person name="Henrissat B."/>
            <person name="Matheny P.B."/>
            <person name="Labbe J."/>
            <person name="Martin F."/>
        </authorList>
    </citation>
    <scope>NUCLEOTIDE SEQUENCE</scope>
    <source>
        <strain evidence="1">HHB10654</strain>
    </source>
</reference>
<reference evidence="1" key="2">
    <citation type="journal article" date="2022" name="New Phytol.">
        <title>Evolutionary transition to the ectomycorrhizal habit in the genomes of a hyperdiverse lineage of mushroom-forming fungi.</title>
        <authorList>
            <person name="Looney B."/>
            <person name="Miyauchi S."/>
            <person name="Morin E."/>
            <person name="Drula E."/>
            <person name="Courty P.E."/>
            <person name="Kohler A."/>
            <person name="Kuo A."/>
            <person name="LaButti K."/>
            <person name="Pangilinan J."/>
            <person name="Lipzen A."/>
            <person name="Riley R."/>
            <person name="Andreopoulos W."/>
            <person name="He G."/>
            <person name="Johnson J."/>
            <person name="Nolan M."/>
            <person name="Tritt A."/>
            <person name="Barry K.W."/>
            <person name="Grigoriev I.V."/>
            <person name="Nagy L.G."/>
            <person name="Hibbett D."/>
            <person name="Henrissat B."/>
            <person name="Matheny P.B."/>
            <person name="Labbe J."/>
            <person name="Martin F.M."/>
        </authorList>
    </citation>
    <scope>NUCLEOTIDE SEQUENCE</scope>
    <source>
        <strain evidence="1">HHB10654</strain>
    </source>
</reference>
<name>A0ACB8TG87_9AGAM</name>
<dbReference type="EMBL" id="MU277190">
    <property type="protein sequence ID" value="KAI0067410.1"/>
    <property type="molecule type" value="Genomic_DNA"/>
</dbReference>
<gene>
    <name evidence="1" type="ORF">BV25DRAFT_1819734</name>
</gene>
<comment type="caution">
    <text evidence="1">The sequence shown here is derived from an EMBL/GenBank/DDBJ whole genome shotgun (WGS) entry which is preliminary data.</text>
</comment>
<evidence type="ECO:0000313" key="2">
    <source>
        <dbReference type="Proteomes" id="UP000814140"/>
    </source>
</evidence>
<dbReference type="Proteomes" id="UP000814140">
    <property type="component" value="Unassembled WGS sequence"/>
</dbReference>
<organism evidence="1 2">
    <name type="scientific">Artomyces pyxidatus</name>
    <dbReference type="NCBI Taxonomy" id="48021"/>
    <lineage>
        <taxon>Eukaryota</taxon>
        <taxon>Fungi</taxon>
        <taxon>Dikarya</taxon>
        <taxon>Basidiomycota</taxon>
        <taxon>Agaricomycotina</taxon>
        <taxon>Agaricomycetes</taxon>
        <taxon>Russulales</taxon>
        <taxon>Auriscalpiaceae</taxon>
        <taxon>Artomyces</taxon>
    </lineage>
</organism>
<protein>
    <submittedName>
        <fullName evidence="1">Uncharacterized protein</fullName>
    </submittedName>
</protein>
<accession>A0ACB8TG87</accession>
<proteinExistence type="predicted"/>
<evidence type="ECO:0000313" key="1">
    <source>
        <dbReference type="EMBL" id="KAI0067410.1"/>
    </source>
</evidence>